<name>A0ABS2KU64_9NOCA</name>
<accession>A0ABS2KU64</accession>
<dbReference type="EMBL" id="JAFBBK010000001">
    <property type="protein sequence ID" value="MBM7415489.1"/>
    <property type="molecule type" value="Genomic_DNA"/>
</dbReference>
<dbReference type="RefSeq" id="WP_204868530.1">
    <property type="nucleotide sequence ID" value="NZ_JAFBBK010000001.1"/>
</dbReference>
<evidence type="ECO:0000313" key="2">
    <source>
        <dbReference type="EMBL" id="MBM7415489.1"/>
    </source>
</evidence>
<reference evidence="2 3" key="1">
    <citation type="submission" date="2021-01" db="EMBL/GenBank/DDBJ databases">
        <title>Genomics of switchgrass bacterial isolates.</title>
        <authorList>
            <person name="Shade A."/>
        </authorList>
    </citation>
    <scope>NUCLEOTIDE SEQUENCE [LARGE SCALE GENOMIC DNA]</scope>
    <source>
        <strain evidence="2 3">PvP111</strain>
    </source>
</reference>
<proteinExistence type="predicted"/>
<protein>
    <submittedName>
        <fullName evidence="2">Uncharacterized protein</fullName>
    </submittedName>
</protein>
<feature type="transmembrane region" description="Helical" evidence="1">
    <location>
        <begin position="6"/>
        <end position="28"/>
    </location>
</feature>
<keyword evidence="3" id="KW-1185">Reference proteome</keyword>
<keyword evidence="1" id="KW-0812">Transmembrane</keyword>
<dbReference type="Proteomes" id="UP000703038">
    <property type="component" value="Unassembled WGS sequence"/>
</dbReference>
<gene>
    <name evidence="2" type="ORF">JOE42_002222</name>
</gene>
<organism evidence="2 3">
    <name type="scientific">Rhodococcoides corynebacterioides</name>
    <dbReference type="NCBI Taxonomy" id="53972"/>
    <lineage>
        <taxon>Bacteria</taxon>
        <taxon>Bacillati</taxon>
        <taxon>Actinomycetota</taxon>
        <taxon>Actinomycetes</taxon>
        <taxon>Mycobacteriales</taxon>
        <taxon>Nocardiaceae</taxon>
        <taxon>Rhodococcoides</taxon>
    </lineage>
</organism>
<comment type="caution">
    <text evidence="2">The sequence shown here is derived from an EMBL/GenBank/DDBJ whole genome shotgun (WGS) entry which is preliminary data.</text>
</comment>
<sequence length="89" mass="9722">MLEEPTAWHVTLVVVWVFAVAVLAYFTFRERFFHRDVPPPRVAPDVVPASDVADAVDSTATRVAAVKKLREAHPGLGLGDAAILVDRSN</sequence>
<keyword evidence="1" id="KW-1133">Transmembrane helix</keyword>
<keyword evidence="1" id="KW-0472">Membrane</keyword>
<evidence type="ECO:0000313" key="3">
    <source>
        <dbReference type="Proteomes" id="UP000703038"/>
    </source>
</evidence>
<evidence type="ECO:0000256" key="1">
    <source>
        <dbReference type="SAM" id="Phobius"/>
    </source>
</evidence>